<proteinExistence type="predicted"/>
<gene>
    <name evidence="2" type="ORF">ACFFJC_03185</name>
</gene>
<sequence length="145" mass="15443">MKISLSVALLFLAVPGAALAAGDALVHRDPGCGCCEKWAQMVREMLGRKVVMREDPSRSAFQRRNGVPARLSSCHTAVIDGMVFEGHVPIADMRRVLLTRPAGVKGLAVAGMPLGSDGMEVAGSQRQPYEVIAFGSGGLKIFTRH</sequence>
<evidence type="ECO:0000313" key="2">
    <source>
        <dbReference type="EMBL" id="MFC0203269.1"/>
    </source>
</evidence>
<keyword evidence="3" id="KW-1185">Reference proteome</keyword>
<dbReference type="RefSeq" id="WP_379486055.1">
    <property type="nucleotide sequence ID" value="NZ_JBHLWK010000006.1"/>
</dbReference>
<accession>A0ABV6CRA6</accession>
<dbReference type="Pfam" id="PF04214">
    <property type="entry name" value="DUF411"/>
    <property type="match status" value="1"/>
</dbReference>
<dbReference type="Proteomes" id="UP001589798">
    <property type="component" value="Unassembled WGS sequence"/>
</dbReference>
<keyword evidence="1" id="KW-0732">Signal</keyword>
<dbReference type="InterPro" id="IPR007332">
    <property type="entry name" value="DUF411"/>
</dbReference>
<organism evidence="2 3">
    <name type="scientific">Novosphingobium soli</name>
    <dbReference type="NCBI Taxonomy" id="574956"/>
    <lineage>
        <taxon>Bacteria</taxon>
        <taxon>Pseudomonadati</taxon>
        <taxon>Pseudomonadota</taxon>
        <taxon>Alphaproteobacteria</taxon>
        <taxon>Sphingomonadales</taxon>
        <taxon>Sphingomonadaceae</taxon>
        <taxon>Novosphingobium</taxon>
    </lineage>
</organism>
<dbReference type="EMBL" id="JBHLWK010000006">
    <property type="protein sequence ID" value="MFC0203269.1"/>
    <property type="molecule type" value="Genomic_DNA"/>
</dbReference>
<feature type="chain" id="PRO_5045769313" evidence="1">
    <location>
        <begin position="21"/>
        <end position="145"/>
    </location>
</feature>
<reference evidence="2 3" key="1">
    <citation type="submission" date="2024-09" db="EMBL/GenBank/DDBJ databases">
        <authorList>
            <person name="Sun Q."/>
            <person name="Mori K."/>
        </authorList>
    </citation>
    <scope>NUCLEOTIDE SEQUENCE [LARGE SCALE GENOMIC DNA]</scope>
    <source>
        <strain evidence="2 3">CCM 7706</strain>
    </source>
</reference>
<protein>
    <submittedName>
        <fullName evidence="2">DUF411 domain-containing protein</fullName>
    </submittedName>
</protein>
<evidence type="ECO:0000313" key="3">
    <source>
        <dbReference type="Proteomes" id="UP001589798"/>
    </source>
</evidence>
<name>A0ABV6CRA6_9SPHN</name>
<comment type="caution">
    <text evidence="2">The sequence shown here is derived from an EMBL/GenBank/DDBJ whole genome shotgun (WGS) entry which is preliminary data.</text>
</comment>
<evidence type="ECO:0000256" key="1">
    <source>
        <dbReference type="SAM" id="SignalP"/>
    </source>
</evidence>
<feature type="signal peptide" evidence="1">
    <location>
        <begin position="1"/>
        <end position="20"/>
    </location>
</feature>